<gene>
    <name evidence="2" type="ORF">KGQ19_24705</name>
</gene>
<feature type="region of interest" description="Disordered" evidence="1">
    <location>
        <begin position="89"/>
        <end position="111"/>
    </location>
</feature>
<reference evidence="2 3" key="1">
    <citation type="submission" date="2020-02" db="EMBL/GenBank/DDBJ databases">
        <title>Acidophilic actinobacteria isolated from forest soil.</title>
        <authorList>
            <person name="Golinska P."/>
        </authorList>
    </citation>
    <scope>NUCLEOTIDE SEQUENCE [LARGE SCALE GENOMIC DNA]</scope>
    <source>
        <strain evidence="2 3">NL8</strain>
    </source>
</reference>
<evidence type="ECO:0000313" key="2">
    <source>
        <dbReference type="EMBL" id="MBS2550071.1"/>
    </source>
</evidence>
<name>A0ABS5KVH5_9ACTN</name>
<evidence type="ECO:0000256" key="1">
    <source>
        <dbReference type="SAM" id="MobiDB-lite"/>
    </source>
</evidence>
<evidence type="ECO:0000313" key="3">
    <source>
        <dbReference type="Proteomes" id="UP000730482"/>
    </source>
</evidence>
<sequence>MGSFVQNPTPASGTHMFLLMIASYVSNLTLGRELGHNQGLDHDWATEPEPGTYPYAHGWMAPSKQWRTIMAYDGGCNGCERINHHSDADATYKGGPLGASDSTRPNTRPHPGRELAFTGMPVPLVETSLLAGPAMTVGGALVIRLRRRVRE</sequence>
<dbReference type="RefSeq" id="WP_212012163.1">
    <property type="nucleotide sequence ID" value="NZ_JAAFYZ010000090.1"/>
</dbReference>
<proteinExistence type="predicted"/>
<protein>
    <submittedName>
        <fullName evidence="2">Uncharacterized protein</fullName>
    </submittedName>
</protein>
<dbReference type="EMBL" id="JAAFYZ010000090">
    <property type="protein sequence ID" value="MBS2550071.1"/>
    <property type="molecule type" value="Genomic_DNA"/>
</dbReference>
<dbReference type="Proteomes" id="UP000730482">
    <property type="component" value="Unassembled WGS sequence"/>
</dbReference>
<organism evidence="2 3">
    <name type="scientific">Catenulispora pinistramenti</name>
    <dbReference type="NCBI Taxonomy" id="2705254"/>
    <lineage>
        <taxon>Bacteria</taxon>
        <taxon>Bacillati</taxon>
        <taxon>Actinomycetota</taxon>
        <taxon>Actinomycetes</taxon>
        <taxon>Catenulisporales</taxon>
        <taxon>Catenulisporaceae</taxon>
        <taxon>Catenulispora</taxon>
    </lineage>
</organism>
<comment type="caution">
    <text evidence="2">The sequence shown here is derived from an EMBL/GenBank/DDBJ whole genome shotgun (WGS) entry which is preliminary data.</text>
</comment>
<accession>A0ABS5KVH5</accession>
<keyword evidence="3" id="KW-1185">Reference proteome</keyword>